<gene>
    <name evidence="1" type="ORF">SAMN05216389_12516</name>
</gene>
<dbReference type="EMBL" id="FOHE01000025">
    <property type="protein sequence ID" value="SET75614.1"/>
    <property type="molecule type" value="Genomic_DNA"/>
</dbReference>
<keyword evidence="2" id="KW-1185">Reference proteome</keyword>
<organism evidence="1 2">
    <name type="scientific">Oceanobacillus limi</name>
    <dbReference type="NCBI Taxonomy" id="930131"/>
    <lineage>
        <taxon>Bacteria</taxon>
        <taxon>Bacillati</taxon>
        <taxon>Bacillota</taxon>
        <taxon>Bacilli</taxon>
        <taxon>Bacillales</taxon>
        <taxon>Bacillaceae</taxon>
        <taxon>Oceanobacillus</taxon>
    </lineage>
</organism>
<accession>A0A1I0GW58</accession>
<dbReference type="Proteomes" id="UP000198618">
    <property type="component" value="Unassembled WGS sequence"/>
</dbReference>
<dbReference type="RefSeq" id="WP_170840843.1">
    <property type="nucleotide sequence ID" value="NZ_FOHE01000025.1"/>
</dbReference>
<sequence length="45" mass="5577">MKSFLQLCRDTEKKLGRKLLEQEVEFLQWVSERYIEEERKKKCIS</sequence>
<evidence type="ECO:0000313" key="1">
    <source>
        <dbReference type="EMBL" id="SET75614.1"/>
    </source>
</evidence>
<dbReference type="STRING" id="930131.SAMN05216389_12516"/>
<dbReference type="AlphaFoldDB" id="A0A1I0GW58"/>
<protein>
    <submittedName>
        <fullName evidence="1">Uncharacterized protein</fullName>
    </submittedName>
</protein>
<reference evidence="1 2" key="1">
    <citation type="submission" date="2016-10" db="EMBL/GenBank/DDBJ databases">
        <authorList>
            <person name="de Groot N.N."/>
        </authorList>
    </citation>
    <scope>NUCLEOTIDE SEQUENCE [LARGE SCALE GENOMIC DNA]</scope>
    <source>
        <strain evidence="1 2">IBRC-M 10780</strain>
    </source>
</reference>
<proteinExistence type="predicted"/>
<evidence type="ECO:0000313" key="2">
    <source>
        <dbReference type="Proteomes" id="UP000198618"/>
    </source>
</evidence>
<name>A0A1I0GW58_9BACI</name>